<evidence type="ECO:0000256" key="2">
    <source>
        <dbReference type="SAM" id="MobiDB-lite"/>
    </source>
</evidence>
<keyword evidence="1" id="KW-0479">Metal-binding</keyword>
<dbReference type="PROSITE" id="PS50158">
    <property type="entry name" value="ZF_CCHC"/>
    <property type="match status" value="1"/>
</dbReference>
<evidence type="ECO:0000256" key="1">
    <source>
        <dbReference type="PROSITE-ProRule" id="PRU00047"/>
    </source>
</evidence>
<dbReference type="AlphaFoldDB" id="A0A9P7D715"/>
<proteinExistence type="predicted"/>
<comment type="caution">
    <text evidence="4">The sequence shown here is derived from an EMBL/GenBank/DDBJ whole genome shotgun (WGS) entry which is preliminary data.</text>
</comment>
<evidence type="ECO:0000313" key="4">
    <source>
        <dbReference type="EMBL" id="KAG1781382.1"/>
    </source>
</evidence>
<evidence type="ECO:0000259" key="3">
    <source>
        <dbReference type="PROSITE" id="PS50158"/>
    </source>
</evidence>
<keyword evidence="5" id="KW-1185">Reference proteome</keyword>
<dbReference type="EMBL" id="JABBWD010000006">
    <property type="protein sequence ID" value="KAG1781382.1"/>
    <property type="molecule type" value="Genomic_DNA"/>
</dbReference>
<dbReference type="GO" id="GO:0003676">
    <property type="term" value="F:nucleic acid binding"/>
    <property type="evidence" value="ECO:0007669"/>
    <property type="project" value="InterPro"/>
</dbReference>
<keyword evidence="1" id="KW-0863">Zinc-finger</keyword>
<dbReference type="OrthoDB" id="2678560at2759"/>
<name>A0A9P7D715_9AGAM</name>
<gene>
    <name evidence="4" type="ORF">EV702DRAFT_1248390</name>
</gene>
<dbReference type="Proteomes" id="UP000714275">
    <property type="component" value="Unassembled WGS sequence"/>
</dbReference>
<feature type="region of interest" description="Disordered" evidence="2">
    <location>
        <begin position="261"/>
        <end position="282"/>
    </location>
</feature>
<protein>
    <recommendedName>
        <fullName evidence="3">CCHC-type domain-containing protein</fullName>
    </recommendedName>
</protein>
<feature type="domain" description="CCHC-type" evidence="3">
    <location>
        <begin position="344"/>
        <end position="357"/>
    </location>
</feature>
<reference evidence="4" key="1">
    <citation type="journal article" date="2020" name="New Phytol.">
        <title>Comparative genomics reveals dynamic genome evolution in host specialist ectomycorrhizal fungi.</title>
        <authorList>
            <person name="Lofgren L.A."/>
            <person name="Nguyen N.H."/>
            <person name="Vilgalys R."/>
            <person name="Ruytinx J."/>
            <person name="Liao H.L."/>
            <person name="Branco S."/>
            <person name="Kuo A."/>
            <person name="LaButti K."/>
            <person name="Lipzen A."/>
            <person name="Andreopoulos W."/>
            <person name="Pangilinan J."/>
            <person name="Riley R."/>
            <person name="Hundley H."/>
            <person name="Na H."/>
            <person name="Barry K."/>
            <person name="Grigoriev I.V."/>
            <person name="Stajich J.E."/>
            <person name="Kennedy P.G."/>
        </authorList>
    </citation>
    <scope>NUCLEOTIDE SEQUENCE</scope>
    <source>
        <strain evidence="4">DOB743</strain>
    </source>
</reference>
<dbReference type="InterPro" id="IPR001878">
    <property type="entry name" value="Znf_CCHC"/>
</dbReference>
<dbReference type="GO" id="GO:0008270">
    <property type="term" value="F:zinc ion binding"/>
    <property type="evidence" value="ECO:0007669"/>
    <property type="project" value="UniProtKB-KW"/>
</dbReference>
<evidence type="ECO:0000313" key="5">
    <source>
        <dbReference type="Proteomes" id="UP000714275"/>
    </source>
</evidence>
<accession>A0A9P7D715</accession>
<keyword evidence="1" id="KW-0862">Zinc</keyword>
<organism evidence="4 5">
    <name type="scientific">Suillus placidus</name>
    <dbReference type="NCBI Taxonomy" id="48579"/>
    <lineage>
        <taxon>Eukaryota</taxon>
        <taxon>Fungi</taxon>
        <taxon>Dikarya</taxon>
        <taxon>Basidiomycota</taxon>
        <taxon>Agaricomycotina</taxon>
        <taxon>Agaricomycetes</taxon>
        <taxon>Agaricomycetidae</taxon>
        <taxon>Boletales</taxon>
        <taxon>Suillineae</taxon>
        <taxon>Suillaceae</taxon>
        <taxon>Suillus</taxon>
    </lineage>
</organism>
<sequence>MASSPLPALFHGKEGENAQNFLRSTEAYFLINRITDEAVKVALFSALISAGSQADYWWTNLDVAHKSTWTLVKTAFENKWPTIAAVGKTKLEYQKELLVLRLKDEDIGERTTSAEVTMWSHIHFHNQLQMLVQDAGVVNAPVLIHQVRDALPRTLRDLTTPAPPDWNTFLNEIKDVNVDILQDKAKWAKERKEAERAQNAHIARLEGRQHDSVEILPLQMQQASLGTNNSPPPRTSSTTTLQTQVPGNFVHQTLGPRRPIRYTSASQAPTGQRMMRGPPTQEEKDALRARINDLPHHTDTEAGHVAYQEQLRQWATRWGEGARCTENTPFPLMPGAVQICSGECFRCGAHGHIGPACELPPEAQLLKSETIWRGICMRTLGTFNRATAPQVNYMLEEVYTPDAAEQGKGNGSSA</sequence>